<dbReference type="RefSeq" id="WP_310901281.1">
    <property type="nucleotide sequence ID" value="NZ_JAMQOS010000005.1"/>
</dbReference>
<sequence>MNSIPCSRATAALLCIVGLLAVAGTAGAFTLSTDGSVPNETAVGDEVTVTYVIDDPYTGPPSEYTLRGETQLEDVSWTVEVLDRGNVVYDETYGTQSFNQSMDGEGDQDGDEVRIVLEGTAPAVENYTYEPRENYTVATLSRVTGSNENEFRTDSAHHYTNQSREARDAIDAAGAAIQEAGGNSEAEGLRQNAISAYENGNFGNAIDLANQAQNSAQQAQQSQQTTQTLLYAAGAVVLLLLLGGGGYYLYSQSQEDDYSKL</sequence>
<organism evidence="2 3">
    <name type="scientific">Haloarcula onubensis</name>
    <dbReference type="NCBI Taxonomy" id="2950539"/>
    <lineage>
        <taxon>Archaea</taxon>
        <taxon>Methanobacteriati</taxon>
        <taxon>Methanobacteriota</taxon>
        <taxon>Stenosarchaea group</taxon>
        <taxon>Halobacteria</taxon>
        <taxon>Halobacteriales</taxon>
        <taxon>Haloarculaceae</taxon>
        <taxon>Haloarcula</taxon>
    </lineage>
</organism>
<evidence type="ECO:0000313" key="3">
    <source>
        <dbReference type="Proteomes" id="UP001268864"/>
    </source>
</evidence>
<keyword evidence="1" id="KW-0472">Membrane</keyword>
<keyword evidence="1" id="KW-0812">Transmembrane</keyword>
<evidence type="ECO:0000313" key="2">
    <source>
        <dbReference type="EMBL" id="MDS0283449.1"/>
    </source>
</evidence>
<evidence type="ECO:0000256" key="1">
    <source>
        <dbReference type="SAM" id="Phobius"/>
    </source>
</evidence>
<keyword evidence="3" id="KW-1185">Reference proteome</keyword>
<name>A0ABU2FRP8_9EURY</name>
<comment type="caution">
    <text evidence="2">The sequence shown here is derived from an EMBL/GenBank/DDBJ whole genome shotgun (WGS) entry which is preliminary data.</text>
</comment>
<dbReference type="EMBL" id="JAMQOS010000005">
    <property type="protein sequence ID" value="MDS0283449.1"/>
    <property type="molecule type" value="Genomic_DNA"/>
</dbReference>
<keyword evidence="1" id="KW-1133">Transmembrane helix</keyword>
<feature type="transmembrane region" description="Helical" evidence="1">
    <location>
        <begin position="229"/>
        <end position="250"/>
    </location>
</feature>
<accession>A0ABU2FRP8</accession>
<proteinExistence type="predicted"/>
<dbReference type="Proteomes" id="UP001268864">
    <property type="component" value="Unassembled WGS sequence"/>
</dbReference>
<reference evidence="2 3" key="1">
    <citation type="submission" date="2022-06" db="EMBL/GenBank/DDBJ databases">
        <title>Halomicroarcula sp. a new haloarchaeum isolate from saline soil.</title>
        <authorList>
            <person name="Strakova D."/>
            <person name="Galisteo C."/>
            <person name="Sanchez-Porro C."/>
            <person name="Ventosa A."/>
        </authorList>
    </citation>
    <scope>NUCLEOTIDE SEQUENCE [LARGE SCALE GENOMIC DNA]</scope>
    <source>
        <strain evidence="2 3">S3CR25-11</strain>
    </source>
</reference>
<gene>
    <name evidence="2" type="ORF">NDI86_15075</name>
</gene>
<protein>
    <submittedName>
        <fullName evidence="2">Uncharacterized protein</fullName>
    </submittedName>
</protein>